<keyword evidence="2" id="KW-1185">Reference proteome</keyword>
<dbReference type="Proteomes" id="UP001234178">
    <property type="component" value="Unassembled WGS sequence"/>
</dbReference>
<protein>
    <submittedName>
        <fullName evidence="1">Uncharacterized protein</fullName>
    </submittedName>
</protein>
<name>A0ABR0B840_9CRUS</name>
<comment type="caution">
    <text evidence="1">The sequence shown here is derived from an EMBL/GenBank/DDBJ whole genome shotgun (WGS) entry which is preliminary data.</text>
</comment>
<proteinExistence type="predicted"/>
<sequence length="79" mass="9144">MALIAIVFNVLISRHTINLFSLHRSQGLLTLYVIDVSFLKYSYCLGSYHTLIRRSNYTYDPRRKLKLTVFLGLGGEFSK</sequence>
<accession>A0ABR0B840</accession>
<organism evidence="1 2">
    <name type="scientific">Daphnia magna</name>
    <dbReference type="NCBI Taxonomy" id="35525"/>
    <lineage>
        <taxon>Eukaryota</taxon>
        <taxon>Metazoa</taxon>
        <taxon>Ecdysozoa</taxon>
        <taxon>Arthropoda</taxon>
        <taxon>Crustacea</taxon>
        <taxon>Branchiopoda</taxon>
        <taxon>Diplostraca</taxon>
        <taxon>Cladocera</taxon>
        <taxon>Anomopoda</taxon>
        <taxon>Daphniidae</taxon>
        <taxon>Daphnia</taxon>
    </lineage>
</organism>
<reference evidence="1 2" key="1">
    <citation type="journal article" date="2023" name="Nucleic Acids Res.">
        <title>The hologenome of Daphnia magna reveals possible DNA methylation and microbiome-mediated evolution of the host genome.</title>
        <authorList>
            <person name="Chaturvedi A."/>
            <person name="Li X."/>
            <person name="Dhandapani V."/>
            <person name="Marshall H."/>
            <person name="Kissane S."/>
            <person name="Cuenca-Cambronero M."/>
            <person name="Asole G."/>
            <person name="Calvet F."/>
            <person name="Ruiz-Romero M."/>
            <person name="Marangio P."/>
            <person name="Guigo R."/>
            <person name="Rago D."/>
            <person name="Mirbahai L."/>
            <person name="Eastwood N."/>
            <person name="Colbourne J.K."/>
            <person name="Zhou J."/>
            <person name="Mallon E."/>
            <person name="Orsini L."/>
        </authorList>
    </citation>
    <scope>NUCLEOTIDE SEQUENCE [LARGE SCALE GENOMIC DNA]</scope>
    <source>
        <strain evidence="1">LRV0_1</strain>
    </source>
</reference>
<evidence type="ECO:0000313" key="1">
    <source>
        <dbReference type="EMBL" id="KAK4037852.1"/>
    </source>
</evidence>
<evidence type="ECO:0000313" key="2">
    <source>
        <dbReference type="Proteomes" id="UP001234178"/>
    </source>
</evidence>
<gene>
    <name evidence="1" type="ORF">OUZ56_029878</name>
</gene>
<dbReference type="EMBL" id="JAOYFB010000040">
    <property type="protein sequence ID" value="KAK4037852.1"/>
    <property type="molecule type" value="Genomic_DNA"/>
</dbReference>